<evidence type="ECO:0000313" key="8">
    <source>
        <dbReference type="EMBL" id="OAG34304.1"/>
    </source>
</evidence>
<dbReference type="PROSITE" id="PS00086">
    <property type="entry name" value="CYTOCHROME_P450"/>
    <property type="match status" value="1"/>
</dbReference>
<dbReference type="GO" id="GO:0016705">
    <property type="term" value="F:oxidoreductase activity, acting on paired donors, with incorporation or reduction of molecular oxygen"/>
    <property type="evidence" value="ECO:0007669"/>
    <property type="project" value="InterPro"/>
</dbReference>
<dbReference type="PANTHER" id="PTHR24305">
    <property type="entry name" value="CYTOCHROME P450"/>
    <property type="match status" value="1"/>
</dbReference>
<keyword evidence="7" id="KW-0812">Transmembrane</keyword>
<dbReference type="GO" id="GO:0020037">
    <property type="term" value="F:heme binding"/>
    <property type="evidence" value="ECO:0007669"/>
    <property type="project" value="InterPro"/>
</dbReference>
<evidence type="ECO:0000256" key="5">
    <source>
        <dbReference type="PIRSR" id="PIRSR602401-1"/>
    </source>
</evidence>
<accession>A0A177EQM4</accession>
<evidence type="ECO:0000256" key="6">
    <source>
        <dbReference type="RuleBase" id="RU000461"/>
    </source>
</evidence>
<keyword evidence="9" id="KW-1185">Reference proteome</keyword>
<keyword evidence="7" id="KW-0472">Membrane</keyword>
<evidence type="ECO:0000256" key="7">
    <source>
        <dbReference type="SAM" id="Phobius"/>
    </source>
</evidence>
<dbReference type="InterPro" id="IPR001128">
    <property type="entry name" value="Cyt_P450"/>
</dbReference>
<dbReference type="Gene3D" id="1.10.630.10">
    <property type="entry name" value="Cytochrome P450"/>
    <property type="match status" value="1"/>
</dbReference>
<keyword evidence="4 5" id="KW-0408">Iron</keyword>
<dbReference type="InterPro" id="IPR017972">
    <property type="entry name" value="Cyt_P450_CS"/>
</dbReference>
<keyword evidence="2 5" id="KW-0479">Metal-binding</keyword>
<dbReference type="PRINTS" id="PR00463">
    <property type="entry name" value="EP450I"/>
</dbReference>
<dbReference type="Pfam" id="PF00067">
    <property type="entry name" value="p450"/>
    <property type="match status" value="1"/>
</dbReference>
<dbReference type="SUPFAM" id="SSF48264">
    <property type="entry name" value="Cytochrome P450"/>
    <property type="match status" value="1"/>
</dbReference>
<evidence type="ECO:0000313" key="9">
    <source>
        <dbReference type="Proteomes" id="UP000077002"/>
    </source>
</evidence>
<dbReference type="InterPro" id="IPR002401">
    <property type="entry name" value="Cyt_P450_E_grp-I"/>
</dbReference>
<dbReference type="InterPro" id="IPR036396">
    <property type="entry name" value="Cyt_P450_sf"/>
</dbReference>
<keyword evidence="5 6" id="KW-0349">Heme</keyword>
<dbReference type="PANTHER" id="PTHR24305:SF190">
    <property type="entry name" value="P450, PUTATIVE (EUROFUNG)-RELATED"/>
    <property type="match status" value="1"/>
</dbReference>
<dbReference type="OrthoDB" id="3934656at2759"/>
<gene>
    <name evidence="8" type="ORF">AYO21_11551</name>
</gene>
<sequence length="548" mass="62114">MAQLEGFLTRYATTLSPTILIGSLVGLWVVYNVFVALRDPLRSVPGPFLARFTRLWWLEVDSRGRILRSIGNTVLNLHLAEFFAVAFELTLPGPIVRIAPNYYSIDDADAIKTIYGHGTNFVKGKWYIASNNPKNKHPDLFTDLNPESHAINRRNVASLYSMTSLVAMEPNAVACAEILVQKFTEFAKNHSAINLQVWLQYYAFDTIALITLSKRFGFLDTGKDNGNMIAALHSYLLYLSKVGVYHEWHYFLNWILSMLPNGGMHYMGTFMQQQVLEGQRQKSKRILEKDESKPTDDFLTKLLRMHALQPDKFPMESVFSTCGTNIGAGSDTTSVSLAGILYHLMKAPAVMEKLRQELDQAIEERGSNDILSFQEAQKLPYLQAVIKEGLRCHPATGLPMVRVVPKGGAHIAGKYFPEKTEVGVNSWVAHSNKKIFGPDAEEFRPERWLESPERAAEMTRYNLTFGAGSRTCIGKNISLLEISILIPELVRKFDFTLVDPNRPLEIENAWFVKQKNLDCYWDIMDEYIKFRGCKFAETDLGEVDALYI</sequence>
<keyword evidence="6" id="KW-0503">Monooxygenase</keyword>
<organism evidence="8 9">
    <name type="scientific">Fonsecaea monophora</name>
    <dbReference type="NCBI Taxonomy" id="254056"/>
    <lineage>
        <taxon>Eukaryota</taxon>
        <taxon>Fungi</taxon>
        <taxon>Dikarya</taxon>
        <taxon>Ascomycota</taxon>
        <taxon>Pezizomycotina</taxon>
        <taxon>Eurotiomycetes</taxon>
        <taxon>Chaetothyriomycetidae</taxon>
        <taxon>Chaetothyriales</taxon>
        <taxon>Herpotrichiellaceae</taxon>
        <taxon>Fonsecaea</taxon>
    </lineage>
</organism>
<protein>
    <recommendedName>
        <fullName evidence="10">Cytochrome P450 oxidoreductase</fullName>
    </recommendedName>
</protein>
<dbReference type="GeneID" id="34606643"/>
<feature type="transmembrane region" description="Helical" evidence="7">
    <location>
        <begin position="12"/>
        <end position="34"/>
    </location>
</feature>
<evidence type="ECO:0008006" key="10">
    <source>
        <dbReference type="Google" id="ProtNLM"/>
    </source>
</evidence>
<evidence type="ECO:0000256" key="2">
    <source>
        <dbReference type="ARBA" id="ARBA00022723"/>
    </source>
</evidence>
<dbReference type="AlphaFoldDB" id="A0A177EQM4"/>
<comment type="cofactor">
    <cofactor evidence="1 5">
        <name>heme</name>
        <dbReference type="ChEBI" id="CHEBI:30413"/>
    </cofactor>
</comment>
<feature type="binding site" description="axial binding residue" evidence="5">
    <location>
        <position position="472"/>
    </location>
    <ligand>
        <name>heme</name>
        <dbReference type="ChEBI" id="CHEBI:30413"/>
    </ligand>
    <ligandPart>
        <name>Fe</name>
        <dbReference type="ChEBI" id="CHEBI:18248"/>
    </ligandPart>
</feature>
<keyword evidence="3 6" id="KW-0560">Oxidoreductase</keyword>
<comment type="caution">
    <text evidence="8">The sequence shown here is derived from an EMBL/GenBank/DDBJ whole genome shotgun (WGS) entry which is preliminary data.</text>
</comment>
<evidence type="ECO:0000256" key="1">
    <source>
        <dbReference type="ARBA" id="ARBA00001971"/>
    </source>
</evidence>
<reference evidence="8 9" key="1">
    <citation type="submission" date="2016-03" db="EMBL/GenBank/DDBJ databases">
        <title>Draft genome sequence of the Fonsecaea monophora CBS 269.37.</title>
        <authorList>
            <person name="Bombassaro A."/>
            <person name="Vinicius W.A."/>
            <person name="De Hoog S."/>
            <person name="Sun J."/>
            <person name="Souza E.M."/>
            <person name="Raittz R.T."/>
            <person name="Costa F."/>
            <person name="Leao A.C."/>
            <person name="Tadra-Sfeir M.Z."/>
            <person name="Baura V."/>
            <person name="Balsanelli E."/>
            <person name="Pedrosa F.O."/>
            <person name="Moreno L.F."/>
            <person name="Steffens M.B."/>
            <person name="Xi L."/>
            <person name="Bocca A.L."/>
            <person name="Felipe M.S."/>
            <person name="Teixeira M."/>
            <person name="Telles Filho F.Q."/>
            <person name="Azevedo C.M."/>
            <person name="Gomes R."/>
            <person name="Vicente V.A."/>
        </authorList>
    </citation>
    <scope>NUCLEOTIDE SEQUENCE [LARGE SCALE GENOMIC DNA]</scope>
    <source>
        <strain evidence="8 9">CBS 269.37</strain>
    </source>
</reference>
<keyword evidence="7" id="KW-1133">Transmembrane helix</keyword>
<dbReference type="InterPro" id="IPR050121">
    <property type="entry name" value="Cytochrome_P450_monoxygenase"/>
</dbReference>
<dbReference type="CDD" id="cd11060">
    <property type="entry name" value="CYP57A1-like"/>
    <property type="match status" value="1"/>
</dbReference>
<dbReference type="Proteomes" id="UP000077002">
    <property type="component" value="Unassembled WGS sequence"/>
</dbReference>
<dbReference type="EMBL" id="LVKK01000166">
    <property type="protein sequence ID" value="OAG34304.1"/>
    <property type="molecule type" value="Genomic_DNA"/>
</dbReference>
<dbReference type="RefSeq" id="XP_022506256.1">
    <property type="nucleotide sequence ID" value="XM_022661440.1"/>
</dbReference>
<evidence type="ECO:0000256" key="4">
    <source>
        <dbReference type="ARBA" id="ARBA00023004"/>
    </source>
</evidence>
<dbReference type="GO" id="GO:0005506">
    <property type="term" value="F:iron ion binding"/>
    <property type="evidence" value="ECO:0007669"/>
    <property type="project" value="InterPro"/>
</dbReference>
<dbReference type="GO" id="GO:0004497">
    <property type="term" value="F:monooxygenase activity"/>
    <property type="evidence" value="ECO:0007669"/>
    <property type="project" value="UniProtKB-KW"/>
</dbReference>
<dbReference type="PRINTS" id="PR00385">
    <property type="entry name" value="P450"/>
</dbReference>
<evidence type="ECO:0000256" key="3">
    <source>
        <dbReference type="ARBA" id="ARBA00023002"/>
    </source>
</evidence>
<proteinExistence type="inferred from homology"/>
<comment type="similarity">
    <text evidence="6">Belongs to the cytochrome P450 family.</text>
</comment>
<name>A0A177EQM4_9EURO</name>